<reference evidence="2 3" key="1">
    <citation type="journal article" date="2015" name="Genome Biol. Evol.">
        <title>Phylogenomic analyses indicate that early fungi evolved digesting cell walls of algal ancestors of land plants.</title>
        <authorList>
            <person name="Chang Y."/>
            <person name="Wang S."/>
            <person name="Sekimoto S."/>
            <person name="Aerts A.L."/>
            <person name="Choi C."/>
            <person name="Clum A."/>
            <person name="LaButti K.M."/>
            <person name="Lindquist E.A."/>
            <person name="Yee Ngan C."/>
            <person name="Ohm R.A."/>
            <person name="Salamov A.A."/>
            <person name="Grigoriev I.V."/>
            <person name="Spatafora J.W."/>
            <person name="Berbee M.L."/>
        </authorList>
    </citation>
    <scope>NUCLEOTIDE SEQUENCE [LARGE SCALE GENOMIC DNA]</scope>
    <source>
        <strain evidence="2 3">JEL478</strain>
    </source>
</reference>
<feature type="region of interest" description="Disordered" evidence="1">
    <location>
        <begin position="773"/>
        <end position="795"/>
    </location>
</feature>
<feature type="region of interest" description="Disordered" evidence="1">
    <location>
        <begin position="670"/>
        <end position="694"/>
    </location>
</feature>
<feature type="compositionally biased region" description="Polar residues" evidence="1">
    <location>
        <begin position="72"/>
        <end position="91"/>
    </location>
</feature>
<feature type="compositionally biased region" description="Low complexity" evidence="1">
    <location>
        <begin position="92"/>
        <end position="113"/>
    </location>
</feature>
<dbReference type="EMBL" id="KQ965737">
    <property type="protein sequence ID" value="KXS19802.1"/>
    <property type="molecule type" value="Genomic_DNA"/>
</dbReference>
<protein>
    <submittedName>
        <fullName evidence="2">Uncharacterized protein</fullName>
    </submittedName>
</protein>
<feature type="region of interest" description="Disordered" evidence="1">
    <location>
        <begin position="1275"/>
        <end position="1294"/>
    </location>
</feature>
<dbReference type="Proteomes" id="UP000070544">
    <property type="component" value="Unassembled WGS sequence"/>
</dbReference>
<evidence type="ECO:0000313" key="2">
    <source>
        <dbReference type="EMBL" id="KXS19802.1"/>
    </source>
</evidence>
<feature type="compositionally biased region" description="Basic and acidic residues" evidence="1">
    <location>
        <begin position="1275"/>
        <end position="1286"/>
    </location>
</feature>
<feature type="compositionally biased region" description="Polar residues" evidence="1">
    <location>
        <begin position="1099"/>
        <end position="1109"/>
    </location>
</feature>
<feature type="non-terminal residue" evidence="2">
    <location>
        <position position="1294"/>
    </location>
</feature>
<feature type="region of interest" description="Disordered" evidence="1">
    <location>
        <begin position="496"/>
        <end position="515"/>
    </location>
</feature>
<proteinExistence type="predicted"/>
<accession>A0A139AST8</accession>
<feature type="compositionally biased region" description="Polar residues" evidence="1">
    <location>
        <begin position="680"/>
        <end position="692"/>
    </location>
</feature>
<keyword evidence="3" id="KW-1185">Reference proteome</keyword>
<name>A0A139AST8_GONPJ</name>
<evidence type="ECO:0000313" key="3">
    <source>
        <dbReference type="Proteomes" id="UP000070544"/>
    </source>
</evidence>
<feature type="region of interest" description="Disordered" evidence="1">
    <location>
        <begin position="52"/>
        <end position="113"/>
    </location>
</feature>
<organism evidence="2 3">
    <name type="scientific">Gonapodya prolifera (strain JEL478)</name>
    <name type="common">Monoblepharis prolifera</name>
    <dbReference type="NCBI Taxonomy" id="1344416"/>
    <lineage>
        <taxon>Eukaryota</taxon>
        <taxon>Fungi</taxon>
        <taxon>Fungi incertae sedis</taxon>
        <taxon>Chytridiomycota</taxon>
        <taxon>Chytridiomycota incertae sedis</taxon>
        <taxon>Monoblepharidomycetes</taxon>
        <taxon>Monoblepharidales</taxon>
        <taxon>Gonapodyaceae</taxon>
        <taxon>Gonapodya</taxon>
    </lineage>
</organism>
<evidence type="ECO:0000256" key="1">
    <source>
        <dbReference type="SAM" id="MobiDB-lite"/>
    </source>
</evidence>
<feature type="region of interest" description="Disordered" evidence="1">
    <location>
        <begin position="1163"/>
        <end position="1241"/>
    </location>
</feature>
<feature type="region of interest" description="Disordered" evidence="1">
    <location>
        <begin position="1094"/>
        <end position="1127"/>
    </location>
</feature>
<feature type="compositionally biased region" description="Low complexity" evidence="1">
    <location>
        <begin position="496"/>
        <end position="505"/>
    </location>
</feature>
<feature type="compositionally biased region" description="Basic and acidic residues" evidence="1">
    <location>
        <begin position="783"/>
        <end position="795"/>
    </location>
</feature>
<gene>
    <name evidence="2" type="ORF">M427DRAFT_66925</name>
</gene>
<sequence length="1294" mass="139890">MAEKSDPASIRLCANLSVFLVDVAEAAEHWTEICARGGGNGHVGRDEYRIGIDSLSSAPPEPATAARHASRHSLSLQHPDSDLTAASASRWTGTATPTTHHTYTTTTTANPHSTDGITPFTSIACQAIVPILKLLLSSADAASHDSPPYFVVATFSSRPALRPQHHAHLTVSPAFAIDEPAIWKNLVRWIDAAVRKEARDIVAAAARNNSVAGGRQRRAHSEALPAMSQLAHSLRSLLHTVDWDWHAQVGGVAALHDSDLTLRTSSARKRLQLLPLLTSPHHPPTPIPLSARLFVLSRAPTHGTLSSWATATATGHTAVPDLPDTAKLEVLLDRTQDALLGKDGAVWARCAEIGVGMSWIDTAGWETPAGWERKGPLEENSGMEHRIKLHLSTILASLSGTLIPLPSLLLPRFSLLRFSDYFPTLVPAAGNSEWGRVLVKGRRRRAAEALDAAVVQGRRQVMFEIASTSGSAVQVPAEGRTVGVVASVAAKAPALPGSASGSTAPSPSPSPPQALRLRPLRRIPIPSIDPHWLDGAASQPHPSVPPPSQPIILNPADASSPDWISLSSSLRRSSCGLLCAAYPLGSASASSSTSTAVTCCVVVFPAPEPWEVAIARTVPVEQLPRILAETSPFATKVPKEDVDDDHGVKVDWQSVKAVWEEEIQRIGKASLRRRQKAERTSSSKGNDSTLRNGSEDGAVEAALQQEPPVHVGPEFIVSVEQRDDDKILDTAFATLADALSDMSKVFDGVSSGILPLSALASSLLSITRRLTMRPESDDSQQTLDEHYPSENGENRWEPAEFLRSAISGLDITNEECTSAIKTPQKTKGSFRAMSVEEWEKVADSGAATGSLSAQLLLHITIVVVHSATHCTLPVLHDPAPLTPATPASKRQGHLRNDEMVRLEPYLYRIKRYLRKTVLKSIDNEDEDLGREEKGLGHGGDDVQGSGLRVVHSSLKAYLEELPRCVSSDDEATMGVIETITRDVDEILGDSVGGVDGMDLASPLAPRVLSGLEQQSPSDVFEANDDFADDSYDRVFDVADFCGFDDGWQSPPRGRGYSALHSRSRRKTIHHDNRTPILGDSWRSGGSAVNLTAYSKRRSVTTSERGQTGDSRLEESTGAIKGRRMEQRRGEFGPLTFIEFQQPKVAKKQGLKVIALQKDKQLTGLSGKRKREQNTEFAGFPNTSLRSKKRKAVDKTDLVIPPTPVNRKQSAPIRRNNGLKTILGSPTPRSRRSPGKSSVLKPDLLVSPTLSRTLPTRKLGVAQVVEATNTMEQLVKEGSKENTHEAELLQIRPRK</sequence>